<reference evidence="1 2" key="1">
    <citation type="journal article" date="2019" name="Sci. Rep.">
        <title>Orb-weaving spider Araneus ventricosus genome elucidates the spidroin gene catalogue.</title>
        <authorList>
            <person name="Kono N."/>
            <person name="Nakamura H."/>
            <person name="Ohtoshi R."/>
            <person name="Moran D.A.P."/>
            <person name="Shinohara A."/>
            <person name="Yoshida Y."/>
            <person name="Fujiwara M."/>
            <person name="Mori M."/>
            <person name="Tomita M."/>
            <person name="Arakawa K."/>
        </authorList>
    </citation>
    <scope>NUCLEOTIDE SEQUENCE [LARGE SCALE GENOMIC DNA]</scope>
</reference>
<name>A0A4Y2HWF3_ARAVE</name>
<proteinExistence type="predicted"/>
<evidence type="ECO:0000313" key="1">
    <source>
        <dbReference type="EMBL" id="GBM69623.1"/>
    </source>
</evidence>
<protein>
    <submittedName>
        <fullName evidence="1">Uncharacterized protein</fullName>
    </submittedName>
</protein>
<dbReference type="EMBL" id="BGPR01002204">
    <property type="protein sequence ID" value="GBM69623.1"/>
    <property type="molecule type" value="Genomic_DNA"/>
</dbReference>
<comment type="caution">
    <text evidence="1">The sequence shown here is derived from an EMBL/GenBank/DDBJ whole genome shotgun (WGS) entry which is preliminary data.</text>
</comment>
<keyword evidence="2" id="KW-1185">Reference proteome</keyword>
<accession>A0A4Y2HWF3</accession>
<sequence>MTRRNLIIVRSSHVPILKEKILPSSSEHVFLSWRPVFRCYTDAAAGRCSLWFIRIISATGICEMDKRDDKDSESRAFLYVCLVICRWELPKLPINFLQHKAMA</sequence>
<evidence type="ECO:0000313" key="2">
    <source>
        <dbReference type="Proteomes" id="UP000499080"/>
    </source>
</evidence>
<gene>
    <name evidence="1" type="ORF">AVEN_248138_1</name>
</gene>
<dbReference type="AlphaFoldDB" id="A0A4Y2HWF3"/>
<dbReference type="Proteomes" id="UP000499080">
    <property type="component" value="Unassembled WGS sequence"/>
</dbReference>
<organism evidence="1 2">
    <name type="scientific">Araneus ventricosus</name>
    <name type="common">Orbweaver spider</name>
    <name type="synonym">Epeira ventricosa</name>
    <dbReference type="NCBI Taxonomy" id="182803"/>
    <lineage>
        <taxon>Eukaryota</taxon>
        <taxon>Metazoa</taxon>
        <taxon>Ecdysozoa</taxon>
        <taxon>Arthropoda</taxon>
        <taxon>Chelicerata</taxon>
        <taxon>Arachnida</taxon>
        <taxon>Araneae</taxon>
        <taxon>Araneomorphae</taxon>
        <taxon>Entelegynae</taxon>
        <taxon>Araneoidea</taxon>
        <taxon>Araneidae</taxon>
        <taxon>Araneus</taxon>
    </lineage>
</organism>